<dbReference type="InterPro" id="IPR055170">
    <property type="entry name" value="GFO_IDH_MocA-like_dom"/>
</dbReference>
<accession>A0AAE4AQ39</accession>
<dbReference type="Pfam" id="PF01408">
    <property type="entry name" value="GFO_IDH_MocA"/>
    <property type="match status" value="1"/>
</dbReference>
<dbReference type="Pfam" id="PF22725">
    <property type="entry name" value="GFO_IDH_MocA_C3"/>
    <property type="match status" value="1"/>
</dbReference>
<name>A0AAE4AQ39_9BACT</name>
<dbReference type="AlphaFoldDB" id="A0AAE4AQ39"/>
<sequence>MAKLRYGIIGTGGAGQGKHLTSYAQNPDVEIIAVCDIIAEKANQAADRFNVEAAYTDYNEMLREEKLDLVSVATPNHVHAPATIAALQAGCHVHCEKPASLTPALVRSMVAARDKSGKKLMIGLNNRFTNWAQFAKAFVDAGSLGEIYHAKCGWKRRRGIPGKGGWFTTKAQSGGGPLIDLGVHFIDVSNYIMGFPKPVTVSGQTYSKFADGQAFNPKASGYTGTYDVEDLAVGFVRYDNGCTLDLEFSWASNIDSEYSYVELYGTKAGLKIERGQVTIFQDFNGTPLDSKPKLKPETGWGMAECLHYTECIRKNKEPIARPDECVLIMEIINALYKSAEKNAEVKIKA</sequence>
<dbReference type="SUPFAM" id="SSF55347">
    <property type="entry name" value="Glyceraldehyde-3-phosphate dehydrogenase-like, C-terminal domain"/>
    <property type="match status" value="1"/>
</dbReference>
<evidence type="ECO:0000313" key="3">
    <source>
        <dbReference type="EMBL" id="MDQ0291145.1"/>
    </source>
</evidence>
<dbReference type="PANTHER" id="PTHR43249">
    <property type="entry name" value="UDP-N-ACETYL-2-AMINO-2-DEOXY-D-GLUCURONATE OXIDASE"/>
    <property type="match status" value="1"/>
</dbReference>
<evidence type="ECO:0000259" key="1">
    <source>
        <dbReference type="Pfam" id="PF01408"/>
    </source>
</evidence>
<keyword evidence="4" id="KW-1185">Reference proteome</keyword>
<dbReference type="InterPro" id="IPR036291">
    <property type="entry name" value="NAD(P)-bd_dom_sf"/>
</dbReference>
<proteinExistence type="predicted"/>
<gene>
    <name evidence="3" type="ORF">J3R75_003252</name>
</gene>
<reference evidence="3" key="1">
    <citation type="submission" date="2023-07" db="EMBL/GenBank/DDBJ databases">
        <title>Genomic Encyclopedia of Type Strains, Phase IV (KMG-IV): sequencing the most valuable type-strain genomes for metagenomic binning, comparative biology and taxonomic classification.</title>
        <authorList>
            <person name="Goeker M."/>
        </authorList>
    </citation>
    <scope>NUCLEOTIDE SEQUENCE</scope>
    <source>
        <strain evidence="3">DSM 24202</strain>
    </source>
</reference>
<dbReference type="Proteomes" id="UP001238163">
    <property type="component" value="Unassembled WGS sequence"/>
</dbReference>
<dbReference type="GO" id="GO:0000166">
    <property type="term" value="F:nucleotide binding"/>
    <property type="evidence" value="ECO:0007669"/>
    <property type="project" value="InterPro"/>
</dbReference>
<dbReference type="EMBL" id="JAUSVL010000001">
    <property type="protein sequence ID" value="MDQ0291145.1"/>
    <property type="molecule type" value="Genomic_DNA"/>
</dbReference>
<dbReference type="InterPro" id="IPR052515">
    <property type="entry name" value="Gfo/Idh/MocA_Oxidoreductase"/>
</dbReference>
<dbReference type="Gene3D" id="3.40.50.720">
    <property type="entry name" value="NAD(P)-binding Rossmann-like Domain"/>
    <property type="match status" value="1"/>
</dbReference>
<dbReference type="InterPro" id="IPR000683">
    <property type="entry name" value="Gfo/Idh/MocA-like_OxRdtase_N"/>
</dbReference>
<comment type="caution">
    <text evidence="3">The sequence shown here is derived from an EMBL/GenBank/DDBJ whole genome shotgun (WGS) entry which is preliminary data.</text>
</comment>
<dbReference type="RefSeq" id="WP_307263504.1">
    <property type="nucleotide sequence ID" value="NZ_JAUSVL010000001.1"/>
</dbReference>
<organism evidence="3 4">
    <name type="scientific">Oligosphaera ethanolica</name>
    <dbReference type="NCBI Taxonomy" id="760260"/>
    <lineage>
        <taxon>Bacteria</taxon>
        <taxon>Pseudomonadati</taxon>
        <taxon>Lentisphaerota</taxon>
        <taxon>Oligosphaeria</taxon>
        <taxon>Oligosphaerales</taxon>
        <taxon>Oligosphaeraceae</taxon>
        <taxon>Oligosphaera</taxon>
    </lineage>
</organism>
<evidence type="ECO:0000313" key="4">
    <source>
        <dbReference type="Proteomes" id="UP001238163"/>
    </source>
</evidence>
<protein>
    <submittedName>
        <fullName evidence="3">Dehydrogenase</fullName>
    </submittedName>
</protein>
<dbReference type="Gene3D" id="3.30.360.10">
    <property type="entry name" value="Dihydrodipicolinate Reductase, domain 2"/>
    <property type="match status" value="1"/>
</dbReference>
<dbReference type="SUPFAM" id="SSF51735">
    <property type="entry name" value="NAD(P)-binding Rossmann-fold domains"/>
    <property type="match status" value="1"/>
</dbReference>
<feature type="domain" description="GFO/IDH/MocA-like oxidoreductase" evidence="2">
    <location>
        <begin position="134"/>
        <end position="270"/>
    </location>
</feature>
<feature type="domain" description="Gfo/Idh/MocA-like oxidoreductase N-terminal" evidence="1">
    <location>
        <begin position="4"/>
        <end position="123"/>
    </location>
</feature>
<evidence type="ECO:0000259" key="2">
    <source>
        <dbReference type="Pfam" id="PF22725"/>
    </source>
</evidence>
<dbReference type="PANTHER" id="PTHR43249:SF1">
    <property type="entry name" value="D-GLUCOSIDE 3-DEHYDROGENASE"/>
    <property type="match status" value="1"/>
</dbReference>